<reference evidence="1" key="1">
    <citation type="submission" date="2014-05" db="EMBL/GenBank/DDBJ databases">
        <authorList>
            <person name="Chronopoulou M."/>
        </authorList>
    </citation>
    <scope>NUCLEOTIDE SEQUENCE</scope>
    <source>
        <tissue evidence="1">Whole organism</tissue>
    </source>
</reference>
<sequence>MSLEKGFAESNLESLNQILFFSCDPFEYKITENSSTLLKQDRIIESSLSLQTGLISNSISFGISN</sequence>
<protein>
    <submittedName>
        <fullName evidence="1">Uncharacterized protein</fullName>
    </submittedName>
</protein>
<dbReference type="AlphaFoldDB" id="A0A0K2THM5"/>
<proteinExistence type="predicted"/>
<dbReference type="EMBL" id="HACA01008207">
    <property type="protein sequence ID" value="CDW25568.1"/>
    <property type="molecule type" value="Transcribed_RNA"/>
</dbReference>
<evidence type="ECO:0000313" key="1">
    <source>
        <dbReference type="EMBL" id="CDW25568.1"/>
    </source>
</evidence>
<name>A0A0K2THM5_LEPSM</name>
<organism evidence="1">
    <name type="scientific">Lepeophtheirus salmonis</name>
    <name type="common">Salmon louse</name>
    <name type="synonym">Caligus salmonis</name>
    <dbReference type="NCBI Taxonomy" id="72036"/>
    <lineage>
        <taxon>Eukaryota</taxon>
        <taxon>Metazoa</taxon>
        <taxon>Ecdysozoa</taxon>
        <taxon>Arthropoda</taxon>
        <taxon>Crustacea</taxon>
        <taxon>Multicrustacea</taxon>
        <taxon>Hexanauplia</taxon>
        <taxon>Copepoda</taxon>
        <taxon>Siphonostomatoida</taxon>
        <taxon>Caligidae</taxon>
        <taxon>Lepeophtheirus</taxon>
    </lineage>
</organism>
<accession>A0A0K2THM5</accession>